<dbReference type="InterPro" id="IPR025738">
    <property type="entry name" value="BatD"/>
</dbReference>
<reference evidence="5" key="1">
    <citation type="journal article" date="2019" name="Int. J. Syst. Evol. Microbiol.">
        <title>The Global Catalogue of Microorganisms (GCM) 10K type strain sequencing project: providing services to taxonomists for standard genome sequencing and annotation.</title>
        <authorList>
            <consortium name="The Broad Institute Genomics Platform"/>
            <consortium name="The Broad Institute Genome Sequencing Center for Infectious Disease"/>
            <person name="Wu L."/>
            <person name="Ma J."/>
        </authorList>
    </citation>
    <scope>NUCLEOTIDE SEQUENCE [LARGE SCALE GENOMIC DNA]</scope>
    <source>
        <strain evidence="5">CECT 7184</strain>
    </source>
</reference>
<dbReference type="RefSeq" id="WP_290364400.1">
    <property type="nucleotide sequence ID" value="NZ_JAUFQU010000001.1"/>
</dbReference>
<accession>A0ABT8CWH7</accession>
<sequence>MKWTAQLFSVLFLLVSNVLFAQVSFTAQVSRNSIGINQRVEVSFTINEDGDNFSPPDFKDFSVVSGPMHSVSQSWVNGKTSFRKSYSYFLAPSKKGTLTVGAASIEYKGTIYRTKPITITVGDAVKEEPRQSQGYGGYGRQPQQERINPENIGQGIHLVAEVSKTNPYLNEPVSVVYKLYVSHQAGFKSLNVVASPKYTNFWNHTVQVKDMEVKLGKFQGKEYRYVVLQNTVLLPQKEGKLTIDPLELELLVETPTGRYDFFGYPEMTVSKKIYSTGTKVVNVKPLPLENQPDNFTGAVGNYTFDVKANKTTVKANETIELTVTANGKGNLQLFTLPKPLAPAALELYDPELSEKVSNNIASGMEGSKSEKYVIVPQYKGQYTIKPMSFSYFDTASKTYKTITSQEIVIDVTEGPELPQNTPKKEDLSNADVFQEIVTTTTFEQKKADDFFDSKMFYALLIAPLALIPFLILGYRRQASKRNDLTGNRIRNNNKLAKKYLGEAKRKLGDKNGFYEALERCLHNFLKAKLSIETSEMSNENIRELLQQRKIQEENIQQFIDIKSTCEMARYSQFDITSMQNDFAKALDVITNLEKQFKS</sequence>
<keyword evidence="1" id="KW-0175">Coiled coil</keyword>
<comment type="caution">
    <text evidence="4">The sequence shown here is derived from an EMBL/GenBank/DDBJ whole genome shotgun (WGS) entry which is preliminary data.</text>
</comment>
<evidence type="ECO:0000256" key="3">
    <source>
        <dbReference type="SAM" id="SignalP"/>
    </source>
</evidence>
<evidence type="ECO:0000256" key="2">
    <source>
        <dbReference type="SAM" id="Phobius"/>
    </source>
</evidence>
<keyword evidence="2" id="KW-0472">Membrane</keyword>
<proteinExistence type="predicted"/>
<dbReference type="Pfam" id="PF13584">
    <property type="entry name" value="BatD"/>
    <property type="match status" value="2"/>
</dbReference>
<keyword evidence="5" id="KW-1185">Reference proteome</keyword>
<keyword evidence="2" id="KW-0812">Transmembrane</keyword>
<feature type="transmembrane region" description="Helical" evidence="2">
    <location>
        <begin position="455"/>
        <end position="474"/>
    </location>
</feature>
<feature type="coiled-coil region" evidence="1">
    <location>
        <begin position="534"/>
        <end position="595"/>
    </location>
</feature>
<dbReference type="Proteomes" id="UP001242368">
    <property type="component" value="Unassembled WGS sequence"/>
</dbReference>
<dbReference type="EMBL" id="JAUFQU010000001">
    <property type="protein sequence ID" value="MDN3708539.1"/>
    <property type="molecule type" value="Genomic_DNA"/>
</dbReference>
<dbReference type="PANTHER" id="PTHR40940">
    <property type="entry name" value="PROTEIN BATD-RELATED"/>
    <property type="match status" value="1"/>
</dbReference>
<dbReference type="PANTHER" id="PTHR40940:SF2">
    <property type="entry name" value="BATD"/>
    <property type="match status" value="1"/>
</dbReference>
<gene>
    <name evidence="4" type="ORF">QW060_15665</name>
</gene>
<evidence type="ECO:0000313" key="5">
    <source>
        <dbReference type="Proteomes" id="UP001242368"/>
    </source>
</evidence>
<keyword evidence="2" id="KW-1133">Transmembrane helix</keyword>
<organism evidence="4 5">
    <name type="scientific">Paenimyroides ceti</name>
    <dbReference type="NCBI Taxonomy" id="395087"/>
    <lineage>
        <taxon>Bacteria</taxon>
        <taxon>Pseudomonadati</taxon>
        <taxon>Bacteroidota</taxon>
        <taxon>Flavobacteriia</taxon>
        <taxon>Flavobacteriales</taxon>
        <taxon>Flavobacteriaceae</taxon>
        <taxon>Paenimyroides</taxon>
    </lineage>
</organism>
<feature type="chain" id="PRO_5045802453" evidence="3">
    <location>
        <begin position="22"/>
        <end position="598"/>
    </location>
</feature>
<keyword evidence="3" id="KW-0732">Signal</keyword>
<feature type="signal peptide" evidence="3">
    <location>
        <begin position="1"/>
        <end position="21"/>
    </location>
</feature>
<evidence type="ECO:0000256" key="1">
    <source>
        <dbReference type="SAM" id="Coils"/>
    </source>
</evidence>
<name>A0ABT8CWH7_9FLAO</name>
<protein>
    <submittedName>
        <fullName evidence="4">BatD family protein</fullName>
    </submittedName>
</protein>
<evidence type="ECO:0000313" key="4">
    <source>
        <dbReference type="EMBL" id="MDN3708539.1"/>
    </source>
</evidence>